<dbReference type="Pfam" id="PF02816">
    <property type="entry name" value="Alpha_kinase"/>
    <property type="match status" value="1"/>
</dbReference>
<keyword evidence="2" id="KW-0808">Transferase</keyword>
<dbReference type="Proteomes" id="UP000521943">
    <property type="component" value="Unassembled WGS sequence"/>
</dbReference>
<evidence type="ECO:0000256" key="5">
    <source>
        <dbReference type="ARBA" id="ARBA00022840"/>
    </source>
</evidence>
<dbReference type="AlphaFoldDB" id="A0A8H6LZ83"/>
<keyword evidence="1" id="KW-0723">Serine/threonine-protein kinase</keyword>
<dbReference type="InterPro" id="IPR051852">
    <property type="entry name" value="Alpha-type_PK"/>
</dbReference>
<dbReference type="PANTHER" id="PTHR45992">
    <property type="entry name" value="EUKARYOTIC ELONGATION FACTOR 2 KINASE-RELATED"/>
    <property type="match status" value="1"/>
</dbReference>
<reference evidence="8 9" key="1">
    <citation type="submission" date="2020-07" db="EMBL/GenBank/DDBJ databases">
        <title>Comparative genomics of pyrophilous fungi reveals a link between fire events and developmental genes.</title>
        <authorList>
            <consortium name="DOE Joint Genome Institute"/>
            <person name="Steindorff A.S."/>
            <person name="Carver A."/>
            <person name="Calhoun S."/>
            <person name="Stillman K."/>
            <person name="Liu H."/>
            <person name="Lipzen A."/>
            <person name="Pangilinan J."/>
            <person name="Labutti K."/>
            <person name="Bruns T.D."/>
            <person name="Grigoriev I.V."/>
        </authorList>
    </citation>
    <scope>NUCLEOTIDE SEQUENCE [LARGE SCALE GENOMIC DNA]</scope>
    <source>
        <strain evidence="8 9">CBS 144469</strain>
    </source>
</reference>
<dbReference type="Gene3D" id="3.20.200.10">
    <property type="entry name" value="MHCK/EF2 kinase"/>
    <property type="match status" value="1"/>
</dbReference>
<dbReference type="GO" id="GO:0005524">
    <property type="term" value="F:ATP binding"/>
    <property type="evidence" value="ECO:0007669"/>
    <property type="project" value="UniProtKB-KW"/>
</dbReference>
<feature type="region of interest" description="Disordered" evidence="6">
    <location>
        <begin position="265"/>
        <end position="320"/>
    </location>
</feature>
<dbReference type="OrthoDB" id="2863255at2759"/>
<sequence length="677" mass="74409">MATQKEGPLTLIKCNDCRKSFALWDANPQEPVCPKCTQLACHPRDSEDYRDIMRWPQCKVCGDTFRNMVTEDGVGTNCGSDICSGDTAMKENERSASPESKSASAHRRLAGRIPDSHKERSTALQTLYAQANLRAGNHGLVVLHWKYRQSDKARTTNDALGSGLQGFGFDTTLTDVTEVMLSSLNAEMKAEVSPRLCGNVTFQSGTLNLTLQELIVHYQKAGGSDAYFKPTVKPKGKPSSGSLEMHLELFVYMDEYRRRIEYGLNTSSDDDDASVPQKRRARKSSGAKAGKEAKQARSTVPTSMLKSQFKRSTAQGLEDVEETTRVEFRKIICNIDEEGTVSYAKTDYLSGYLADEPMAHSGMKSVYKLIGLGSDRGTSASTKYVAKRFYRIEGGKSGEPVPVGPDTKLAPFAPAEHNILIRAEASRLALGARILTDFKKHAQFCGVVVDEDICFARSFLLQEIKSKPSPASGMLSYNANVKNEEFDGLMWLIEELRNSKSTHHYSGTLGHPSDQSDMTSLTSYSFAHFGYGCTNNEKVFADIQATPALVNGNDGHVFFDPMTHTVKGDSGIGDHGIPAIEIFIRDHRCRDICRRLGLDRAYPLSIKTIGMDEDEQKKAKKAEKKKKAAAQAAPKRATRSQSRAIDDGSGSEVEVEEGEIEEGKQVDAAPSPATNEN</sequence>
<name>A0A8H6LZ83_9AGAR</name>
<feature type="region of interest" description="Disordered" evidence="6">
    <location>
        <begin position="614"/>
        <end position="677"/>
    </location>
</feature>
<dbReference type="InterPro" id="IPR004166">
    <property type="entry name" value="a-kinase_dom"/>
</dbReference>
<evidence type="ECO:0000256" key="2">
    <source>
        <dbReference type="ARBA" id="ARBA00022679"/>
    </source>
</evidence>
<evidence type="ECO:0000259" key="7">
    <source>
        <dbReference type="PROSITE" id="PS51158"/>
    </source>
</evidence>
<proteinExistence type="predicted"/>
<evidence type="ECO:0000313" key="8">
    <source>
        <dbReference type="EMBL" id="KAF6748400.1"/>
    </source>
</evidence>
<dbReference type="EMBL" id="JACGCI010000071">
    <property type="protein sequence ID" value="KAF6748400.1"/>
    <property type="molecule type" value="Genomic_DNA"/>
</dbReference>
<evidence type="ECO:0000256" key="3">
    <source>
        <dbReference type="ARBA" id="ARBA00022741"/>
    </source>
</evidence>
<comment type="caution">
    <text evidence="8">The sequence shown here is derived from an EMBL/GenBank/DDBJ whole genome shotgun (WGS) entry which is preliminary data.</text>
</comment>
<protein>
    <submittedName>
        <fullName evidence="8">Kinase-like domain-containing protein</fullName>
    </submittedName>
</protein>
<keyword evidence="3" id="KW-0547">Nucleotide-binding</keyword>
<accession>A0A8H6LZ83</accession>
<feature type="region of interest" description="Disordered" evidence="6">
    <location>
        <begin position="89"/>
        <end position="116"/>
    </location>
</feature>
<dbReference type="CDD" id="cd04515">
    <property type="entry name" value="Alpha_kinase"/>
    <property type="match status" value="1"/>
</dbReference>
<evidence type="ECO:0000256" key="4">
    <source>
        <dbReference type="ARBA" id="ARBA00022777"/>
    </source>
</evidence>
<feature type="domain" description="Alpha-type protein kinase" evidence="7">
    <location>
        <begin position="335"/>
        <end position="601"/>
    </location>
</feature>
<organism evidence="8 9">
    <name type="scientific">Ephemerocybe angulata</name>
    <dbReference type="NCBI Taxonomy" id="980116"/>
    <lineage>
        <taxon>Eukaryota</taxon>
        <taxon>Fungi</taxon>
        <taxon>Dikarya</taxon>
        <taxon>Basidiomycota</taxon>
        <taxon>Agaricomycotina</taxon>
        <taxon>Agaricomycetes</taxon>
        <taxon>Agaricomycetidae</taxon>
        <taxon>Agaricales</taxon>
        <taxon>Agaricineae</taxon>
        <taxon>Psathyrellaceae</taxon>
        <taxon>Ephemerocybe</taxon>
    </lineage>
</organism>
<evidence type="ECO:0000256" key="6">
    <source>
        <dbReference type="SAM" id="MobiDB-lite"/>
    </source>
</evidence>
<dbReference type="PROSITE" id="PS51158">
    <property type="entry name" value="ALPHA_KINASE"/>
    <property type="match status" value="1"/>
</dbReference>
<feature type="compositionally biased region" description="Polar residues" evidence="6">
    <location>
        <begin position="298"/>
        <end position="315"/>
    </location>
</feature>
<keyword evidence="5" id="KW-0067">ATP-binding</keyword>
<evidence type="ECO:0000256" key="1">
    <source>
        <dbReference type="ARBA" id="ARBA00022527"/>
    </source>
</evidence>
<dbReference type="GO" id="GO:0004674">
    <property type="term" value="F:protein serine/threonine kinase activity"/>
    <property type="evidence" value="ECO:0007669"/>
    <property type="project" value="UniProtKB-KW"/>
</dbReference>
<keyword evidence="9" id="KW-1185">Reference proteome</keyword>
<dbReference type="SUPFAM" id="SSF56112">
    <property type="entry name" value="Protein kinase-like (PK-like)"/>
    <property type="match status" value="1"/>
</dbReference>
<gene>
    <name evidence="8" type="ORF">DFP72DRAFT_1074294</name>
</gene>
<dbReference type="InterPro" id="IPR011009">
    <property type="entry name" value="Kinase-like_dom_sf"/>
</dbReference>
<evidence type="ECO:0000313" key="9">
    <source>
        <dbReference type="Proteomes" id="UP000521943"/>
    </source>
</evidence>
<feature type="compositionally biased region" description="Basic residues" evidence="6">
    <location>
        <begin position="618"/>
        <end position="628"/>
    </location>
</feature>
<keyword evidence="4 8" id="KW-0418">Kinase</keyword>